<name>A0ABW2I106_9ACTN</name>
<evidence type="ECO:0000313" key="2">
    <source>
        <dbReference type="Proteomes" id="UP001596548"/>
    </source>
</evidence>
<dbReference type="SUPFAM" id="SSF46785">
    <property type="entry name" value="Winged helix' DNA-binding domain"/>
    <property type="match status" value="1"/>
</dbReference>
<proteinExistence type="predicted"/>
<accession>A0ABW2I106</accession>
<dbReference type="Pfam" id="PF13412">
    <property type="entry name" value="HTH_24"/>
    <property type="match status" value="1"/>
</dbReference>
<keyword evidence="2" id="KW-1185">Reference proteome</keyword>
<evidence type="ECO:0000313" key="1">
    <source>
        <dbReference type="EMBL" id="MFC7278186.1"/>
    </source>
</evidence>
<dbReference type="EMBL" id="JBHTBJ010000030">
    <property type="protein sequence ID" value="MFC7278186.1"/>
    <property type="molecule type" value="Genomic_DNA"/>
</dbReference>
<dbReference type="Pfam" id="PF09952">
    <property type="entry name" value="AbiEi_2"/>
    <property type="match status" value="1"/>
</dbReference>
<dbReference type="InterPro" id="IPR036390">
    <property type="entry name" value="WH_DNA-bd_sf"/>
</dbReference>
<organism evidence="1 2">
    <name type="scientific">Paractinoplanes rhizophilus</name>
    <dbReference type="NCBI Taxonomy" id="1416877"/>
    <lineage>
        <taxon>Bacteria</taxon>
        <taxon>Bacillati</taxon>
        <taxon>Actinomycetota</taxon>
        <taxon>Actinomycetes</taxon>
        <taxon>Micromonosporales</taxon>
        <taxon>Micromonosporaceae</taxon>
        <taxon>Paractinoplanes</taxon>
    </lineage>
</organism>
<comment type="caution">
    <text evidence="1">The sequence shown here is derived from an EMBL/GenBank/DDBJ whole genome shotgun (WGS) entry which is preliminary data.</text>
</comment>
<dbReference type="RefSeq" id="WP_378974774.1">
    <property type="nucleotide sequence ID" value="NZ_JBHTBJ010000030.1"/>
</dbReference>
<dbReference type="InterPro" id="IPR036388">
    <property type="entry name" value="WH-like_DNA-bd_sf"/>
</dbReference>
<gene>
    <name evidence="1" type="ORF">ACFQS1_29730</name>
</gene>
<dbReference type="Proteomes" id="UP001596548">
    <property type="component" value="Unassembled WGS sequence"/>
</dbReference>
<sequence>MFREHEQGGAVNGGIGARMRPRSDELLDSALTQLADAGVVVAEIGGDDRNAGGRLLQLSLGGRTCTYEVQLRTKVSPASAQTSRPSPGRKLLLVAPHISDQTGEALRRQHVHYVDSVGNMFLRGDGLLLDVRGRRGPAIRPGTPGKPLRAFKSSGLKVIFALLADPDLVTATYREISRASGVSLGTVQWVLAELETAGYVTTNPRQLHRTRKLFDRWVEAYAFDLWPRLTLATFDAMNPDWWKNADDSVRAAGALWGGESAAHRINPRLRPQKAVLYATEVPRQLAIDYRFRNPHGDGGVEVRQLFWHLPAKPSLTVPTPLIYGDLVASADPRLTEAAADLRENDALLQRLDRG</sequence>
<dbReference type="InterPro" id="IPR019238">
    <property type="entry name" value="AbiEi_2"/>
</dbReference>
<dbReference type="Gene3D" id="1.10.10.10">
    <property type="entry name" value="Winged helix-like DNA-binding domain superfamily/Winged helix DNA-binding domain"/>
    <property type="match status" value="1"/>
</dbReference>
<protein>
    <submittedName>
        <fullName evidence="1">Type IV toxin-antitoxin system AbiEi family antitoxin</fullName>
    </submittedName>
</protein>
<reference evidence="2" key="1">
    <citation type="journal article" date="2019" name="Int. J. Syst. Evol. Microbiol.">
        <title>The Global Catalogue of Microorganisms (GCM) 10K type strain sequencing project: providing services to taxonomists for standard genome sequencing and annotation.</title>
        <authorList>
            <consortium name="The Broad Institute Genomics Platform"/>
            <consortium name="The Broad Institute Genome Sequencing Center for Infectious Disease"/>
            <person name="Wu L."/>
            <person name="Ma J."/>
        </authorList>
    </citation>
    <scope>NUCLEOTIDE SEQUENCE [LARGE SCALE GENOMIC DNA]</scope>
    <source>
        <strain evidence="2">XZYJT-10</strain>
    </source>
</reference>